<dbReference type="SMART" id="SM01326">
    <property type="entry name" value="PTEN_C2"/>
    <property type="match status" value="1"/>
</dbReference>
<evidence type="ECO:0000256" key="1">
    <source>
        <dbReference type="SAM" id="MobiDB-lite"/>
    </source>
</evidence>
<evidence type="ECO:0000313" key="3">
    <source>
        <dbReference type="EMBL" id="GBG32311.1"/>
    </source>
</evidence>
<dbReference type="EMBL" id="BEYU01000120">
    <property type="protein sequence ID" value="GBG32311.1"/>
    <property type="molecule type" value="Genomic_DNA"/>
</dbReference>
<feature type="region of interest" description="Disordered" evidence="1">
    <location>
        <begin position="265"/>
        <end position="284"/>
    </location>
</feature>
<evidence type="ECO:0000259" key="2">
    <source>
        <dbReference type="PROSITE" id="PS51182"/>
    </source>
</evidence>
<dbReference type="InParanoid" id="A0A2R5GV86"/>
<evidence type="ECO:0000313" key="4">
    <source>
        <dbReference type="Proteomes" id="UP000241890"/>
    </source>
</evidence>
<name>A0A2R5GV86_9STRA</name>
<dbReference type="PROSITE" id="PS51182">
    <property type="entry name" value="C2_TENSIN"/>
    <property type="match status" value="1"/>
</dbReference>
<reference evidence="3 4" key="1">
    <citation type="submission" date="2017-12" db="EMBL/GenBank/DDBJ databases">
        <title>Sequencing, de novo assembly and annotation of complete genome of a new Thraustochytrid species, strain FCC1311.</title>
        <authorList>
            <person name="Sedici K."/>
            <person name="Godart F."/>
            <person name="Aiese Cigliano R."/>
            <person name="Sanseverino W."/>
            <person name="Barakat M."/>
            <person name="Ortet P."/>
            <person name="Marechal E."/>
            <person name="Cagnac O."/>
            <person name="Amato A."/>
        </authorList>
    </citation>
    <scope>NUCLEOTIDE SEQUENCE [LARGE SCALE GENOMIC DNA]</scope>
</reference>
<dbReference type="Gene3D" id="2.60.40.1110">
    <property type="match status" value="1"/>
</dbReference>
<gene>
    <name evidence="3" type="ORF">FCC1311_085362</name>
</gene>
<keyword evidence="4" id="KW-1185">Reference proteome</keyword>
<sequence>MASQRDQVSSSSSQSAQSVRRGVWAKLRNLARARKFDRLATQYWPQYGLVAVTPQVVMLHEKHAAHIYEAVRKEAETRATPSSTLVHRGTSVLRRAAAGLERSRRRFEVFSFGLTDTSCDVTSVFASGMVHVSSGDPARTGIVAPCSCIDDVRRILQWTRADGHRVAFVIAASEQHLQYLAITCVLLSAASQGRATDVAEAMTLFQHVRETGLSGLELSNGGSTISAQSTNVPPMPTSPRLRTFSASYKRTNLWSRVNGRALWGCRNSSSSSRRPTFGDPDGPDARACARRVVGALGYVRPALPAESEPMYWRRMVLRKVVLSHAPRISSEDRAAPQGCRPYVMVMNGDQTDFLHSTMVQGIREARYLPNTDVAFDINRRVERDVVLKVYHLEPGQPGRVIIQTHVNVAGAEPFEDASVAEEFPEGEQLVMVNIPKTSLDVQSLGNTLDADFQLTCVFGMMPDDRAMALQGPRTFSSEQGLTGYGHADDSATVASLDLSTPLPPLQFNADEETHIEGSTNAAGSADADDTRADATSAGATGAGAAGGAAAAAADPDEDDDGQTESGQASARATEVQRRTGAFDVEAAFEARRETVCEILGAVRPNERREIEQRLHFTLEFCHSESEAEAAVQNFVTQSLESPSNDSLWGRRSMRRSVRFNLGARDDDDDSQVRFNLPSGGGSLRGEDGSALARHALRNMYSDRGPQRSNAPRVVLLPDPWENGSSIWDHMLGSVISSRRRPDLVLAAHRRRGTGMSEHDILRLPEHEFTSSSFSGDQSNCLICLGDYSDGDRLRTLPCFQ</sequence>
<dbReference type="AlphaFoldDB" id="A0A2R5GV86"/>
<dbReference type="InterPro" id="IPR013083">
    <property type="entry name" value="Znf_RING/FYVE/PHD"/>
</dbReference>
<feature type="region of interest" description="Disordered" evidence="1">
    <location>
        <begin position="518"/>
        <end position="577"/>
    </location>
</feature>
<dbReference type="OrthoDB" id="8062037at2759"/>
<dbReference type="Proteomes" id="UP000241890">
    <property type="component" value="Unassembled WGS sequence"/>
</dbReference>
<feature type="domain" description="C2 tensin-type" evidence="2">
    <location>
        <begin position="312"/>
        <end position="461"/>
    </location>
</feature>
<proteinExistence type="predicted"/>
<accession>A0A2R5GV86</accession>
<protein>
    <submittedName>
        <fullName evidence="3">E3 ubiquitin-protein ligase RNF167</fullName>
    </submittedName>
</protein>
<dbReference type="InterPro" id="IPR014020">
    <property type="entry name" value="Tensin_C2-dom"/>
</dbReference>
<comment type="caution">
    <text evidence="3">The sequence shown here is derived from an EMBL/GenBank/DDBJ whole genome shotgun (WGS) entry which is preliminary data.</text>
</comment>
<dbReference type="Gene3D" id="3.30.40.10">
    <property type="entry name" value="Zinc/RING finger domain, C3HC4 (zinc finger)"/>
    <property type="match status" value="1"/>
</dbReference>
<organism evidence="3 4">
    <name type="scientific">Hondaea fermentalgiana</name>
    <dbReference type="NCBI Taxonomy" id="2315210"/>
    <lineage>
        <taxon>Eukaryota</taxon>
        <taxon>Sar</taxon>
        <taxon>Stramenopiles</taxon>
        <taxon>Bigyra</taxon>
        <taxon>Labyrinthulomycetes</taxon>
        <taxon>Thraustochytrida</taxon>
        <taxon>Thraustochytriidae</taxon>
        <taxon>Hondaea</taxon>
    </lineage>
</organism>